<evidence type="ECO:0000256" key="9">
    <source>
        <dbReference type="ARBA" id="ARBA00023004"/>
    </source>
</evidence>
<evidence type="ECO:0000256" key="7">
    <source>
        <dbReference type="ARBA" id="ARBA00022691"/>
    </source>
</evidence>
<evidence type="ECO:0000256" key="1">
    <source>
        <dbReference type="ARBA" id="ARBA00001966"/>
    </source>
</evidence>
<feature type="domain" description="Radical SAM core" evidence="15">
    <location>
        <begin position="31"/>
        <end position="272"/>
    </location>
</feature>
<dbReference type="AlphaFoldDB" id="A0A3S4UH66"/>
<dbReference type="Proteomes" id="UP000288215">
    <property type="component" value="Unassembled WGS sequence"/>
</dbReference>
<evidence type="ECO:0000256" key="3">
    <source>
        <dbReference type="ARBA" id="ARBA00005155"/>
    </source>
</evidence>
<dbReference type="UniPathway" id="UPA00782"/>
<dbReference type="GO" id="GO:0016829">
    <property type="term" value="F:lyase activity"/>
    <property type="evidence" value="ECO:0007669"/>
    <property type="project" value="UniProtKB-KW"/>
</dbReference>
<evidence type="ECO:0000313" key="16">
    <source>
        <dbReference type="EMBL" id="RWX73762.1"/>
    </source>
</evidence>
<evidence type="ECO:0000256" key="6">
    <source>
        <dbReference type="ARBA" id="ARBA00022485"/>
    </source>
</evidence>
<dbReference type="CDD" id="cd01335">
    <property type="entry name" value="Radical_SAM"/>
    <property type="match status" value="1"/>
</dbReference>
<keyword evidence="12" id="KW-0456">Lyase</keyword>
<reference evidence="16 17" key="1">
    <citation type="submission" date="2018-12" db="EMBL/GenBank/DDBJ databases">
        <title>The complete genome of the methanogenic archaea of the candidate phylum Verstraetearchaeota, obtained from the metagenome of underground thermal water.</title>
        <authorList>
            <person name="Kadnikov V.V."/>
            <person name="Mardanov A.V."/>
            <person name="Beletsky A.V."/>
            <person name="Karnachuk O.V."/>
            <person name="Ravin N.V."/>
        </authorList>
    </citation>
    <scope>NUCLEOTIDE SEQUENCE [LARGE SCALE GENOMIC DNA]</scope>
    <source>
        <strain evidence="16">Ch88</strain>
    </source>
</reference>
<protein>
    <recommendedName>
        <fullName evidence="5">FeMo cofactor biosynthesis protein NifB</fullName>
    </recommendedName>
    <alternativeName>
        <fullName evidence="14">Nitrogenase cofactor maturase NifB</fullName>
    </alternativeName>
    <alternativeName>
        <fullName evidence="13">Radical SAM assemblase NifB</fullName>
    </alternativeName>
</protein>
<comment type="cofactor">
    <cofactor evidence="1">
        <name>[4Fe-4S] cluster</name>
        <dbReference type="ChEBI" id="CHEBI:49883"/>
    </cofactor>
</comment>
<dbReference type="GO" id="GO:0032324">
    <property type="term" value="P:molybdopterin cofactor biosynthetic process"/>
    <property type="evidence" value="ECO:0007669"/>
    <property type="project" value="UniProtKB-ARBA"/>
</dbReference>
<dbReference type="InterPro" id="IPR058240">
    <property type="entry name" value="rSAM_sf"/>
</dbReference>
<comment type="similarity">
    <text evidence="4">Belongs to the radical SAM superfamily. NifB family.</text>
</comment>
<keyword evidence="11" id="KW-0535">Nitrogen fixation</keyword>
<evidence type="ECO:0000256" key="13">
    <source>
        <dbReference type="ARBA" id="ARBA00030926"/>
    </source>
</evidence>
<keyword evidence="9" id="KW-0408">Iron</keyword>
<dbReference type="InterPro" id="IPR013785">
    <property type="entry name" value="Aldolase_TIM"/>
</dbReference>
<dbReference type="SFLD" id="SFLDS00029">
    <property type="entry name" value="Radical_SAM"/>
    <property type="match status" value="1"/>
</dbReference>
<keyword evidence="10" id="KW-0411">Iron-sulfur</keyword>
<keyword evidence="8" id="KW-0479">Metal-binding</keyword>
<dbReference type="Gene3D" id="3.20.20.70">
    <property type="entry name" value="Aldolase class I"/>
    <property type="match status" value="1"/>
</dbReference>
<evidence type="ECO:0000256" key="5">
    <source>
        <dbReference type="ARBA" id="ARBA00021702"/>
    </source>
</evidence>
<dbReference type="PANTHER" id="PTHR43787:SF13">
    <property type="entry name" value="FEMO COFACTOR BIOSYNTHESIS PROTEIN NIFB"/>
    <property type="match status" value="1"/>
</dbReference>
<comment type="caution">
    <text evidence="16">The sequence shown here is derived from an EMBL/GenBank/DDBJ whole genome shotgun (WGS) entry which is preliminary data.</text>
</comment>
<dbReference type="SFLD" id="SFLDG01067">
    <property type="entry name" value="SPASM/twitch_domain_containing"/>
    <property type="match status" value="1"/>
</dbReference>
<sequence length="294" mass="32350">MAEKENPKWAGIGSKFAHLTAAHPCFGVKAHFTVARIHLPVAPRCNIQCRYCVRKIDKCEQKPGIAACIMDDEMALKRLEAEVKSNPSLKVVGIAGPGDPLENEATYRLLGRIKESYPDLILCLSTNGLLIEDVADKLKDCGVRTVTVTINAVDPEVGSKIYEWVRYNGETLDEAKGAGLLIQKQFRGIEELVKRGVVVRINTVLIPGVNTHQIPRIAEEASKRGASLMNIIPLIPQHGFKDHRRPTCQELEEARKAAEKHLPQFRLCRQCRADAAGIPGKEGGSGATSEYFHG</sequence>
<keyword evidence="6" id="KW-0004">4Fe-4S</keyword>
<evidence type="ECO:0000259" key="15">
    <source>
        <dbReference type="PROSITE" id="PS51918"/>
    </source>
</evidence>
<dbReference type="PROSITE" id="PS51918">
    <property type="entry name" value="RADICAL_SAM"/>
    <property type="match status" value="1"/>
</dbReference>
<dbReference type="GO" id="GO:0051539">
    <property type="term" value="F:4 iron, 4 sulfur cluster binding"/>
    <property type="evidence" value="ECO:0007669"/>
    <property type="project" value="UniProtKB-KW"/>
</dbReference>
<keyword evidence="7" id="KW-0949">S-adenosyl-L-methionine</keyword>
<dbReference type="SUPFAM" id="SSF102114">
    <property type="entry name" value="Radical SAM enzymes"/>
    <property type="match status" value="1"/>
</dbReference>
<dbReference type="InterPro" id="IPR007197">
    <property type="entry name" value="rSAM"/>
</dbReference>
<evidence type="ECO:0000256" key="8">
    <source>
        <dbReference type="ARBA" id="ARBA00022723"/>
    </source>
</evidence>
<gene>
    <name evidence="16" type="ORF">Metus_0541</name>
</gene>
<evidence type="ECO:0000256" key="2">
    <source>
        <dbReference type="ARBA" id="ARBA00003522"/>
    </source>
</evidence>
<dbReference type="Pfam" id="PF04055">
    <property type="entry name" value="Radical_SAM"/>
    <property type="match status" value="1"/>
</dbReference>
<evidence type="ECO:0000256" key="12">
    <source>
        <dbReference type="ARBA" id="ARBA00023239"/>
    </source>
</evidence>
<evidence type="ECO:0000256" key="4">
    <source>
        <dbReference type="ARBA" id="ARBA00006804"/>
    </source>
</evidence>
<evidence type="ECO:0000256" key="10">
    <source>
        <dbReference type="ARBA" id="ARBA00023014"/>
    </source>
</evidence>
<dbReference type="InterPro" id="IPR006638">
    <property type="entry name" value="Elp3/MiaA/NifB-like_rSAM"/>
</dbReference>
<name>A0A3S4UH66_METS7</name>
<comment type="function">
    <text evidence="2">Involved in the biosynthesis of the iron-molybdenum cofactor (FeMo-co or M-cluster) found in the dinitrogenase enzyme of the nitrogenase complex in nitrogen-fixing microorganisms. NifB catalyzes the crucial step of radical SAM-dependent carbide insertion that occurs concomitant with the insertion of a 9th sulfur and the rearrangement/coupling of two [4Fe-4S] clusters into a [8Fe-9S-C] cluster, the precursor to the M-cluster.</text>
</comment>
<dbReference type="EMBL" id="RXGA01000002">
    <property type="protein sequence ID" value="RWX73762.1"/>
    <property type="molecule type" value="Genomic_DNA"/>
</dbReference>
<comment type="pathway">
    <text evidence="3">Cofactor biosynthesis; Fe-Mo cofactor biosynthesis.</text>
</comment>
<dbReference type="PROSITE" id="PS01305">
    <property type="entry name" value="MOAA_NIFB_PQQE"/>
    <property type="match status" value="1"/>
</dbReference>
<proteinExistence type="inferred from homology"/>
<evidence type="ECO:0000256" key="14">
    <source>
        <dbReference type="ARBA" id="ARBA00032102"/>
    </source>
</evidence>
<evidence type="ECO:0000256" key="11">
    <source>
        <dbReference type="ARBA" id="ARBA00023231"/>
    </source>
</evidence>
<evidence type="ECO:0000313" key="17">
    <source>
        <dbReference type="Proteomes" id="UP000288215"/>
    </source>
</evidence>
<dbReference type="SMART" id="SM00729">
    <property type="entry name" value="Elp3"/>
    <property type="match status" value="1"/>
</dbReference>
<accession>A0A3S4UH66</accession>
<organism evidence="16 17">
    <name type="scientific">Methanosuratincola subterraneus</name>
    <dbReference type="NCBI Taxonomy" id="2593994"/>
    <lineage>
        <taxon>Archaea</taxon>
        <taxon>Thermoproteota</taxon>
        <taxon>Methanosuratincolia</taxon>
        <taxon>Candidatus Methanomethylicales</taxon>
        <taxon>Candidatus Methanomethylicaceae</taxon>
        <taxon>Candidatus Methanosuratincola (ex Vanwonterghem et al. 2016)</taxon>
    </lineage>
</organism>
<dbReference type="PANTHER" id="PTHR43787">
    <property type="entry name" value="FEMO COFACTOR BIOSYNTHESIS PROTEIN NIFB-RELATED"/>
    <property type="match status" value="1"/>
</dbReference>
<dbReference type="InterPro" id="IPR000385">
    <property type="entry name" value="MoaA_NifB_PqqE_Fe-S-bd_CS"/>
</dbReference>
<dbReference type="GO" id="GO:0046872">
    <property type="term" value="F:metal ion binding"/>
    <property type="evidence" value="ECO:0007669"/>
    <property type="project" value="UniProtKB-KW"/>
</dbReference>